<evidence type="ECO:0000256" key="6">
    <source>
        <dbReference type="SAM" id="MobiDB-lite"/>
    </source>
</evidence>
<evidence type="ECO:0000256" key="4">
    <source>
        <dbReference type="ARBA" id="ARBA00023136"/>
    </source>
</evidence>
<feature type="transmembrane region" description="Helical" evidence="7">
    <location>
        <begin position="434"/>
        <end position="455"/>
    </location>
</feature>
<dbReference type="PANTHER" id="PTHR43077:SF10">
    <property type="entry name" value="TRANSPORT PERMEASE PROTEIN"/>
    <property type="match status" value="1"/>
</dbReference>
<evidence type="ECO:0000313" key="10">
    <source>
        <dbReference type="Proteomes" id="UP001169242"/>
    </source>
</evidence>
<dbReference type="NCBIfam" id="TIGR03062">
    <property type="entry name" value="pip_yhgE_Cterm"/>
    <property type="match status" value="1"/>
</dbReference>
<dbReference type="Proteomes" id="UP001169242">
    <property type="component" value="Unassembled WGS sequence"/>
</dbReference>
<dbReference type="InterPro" id="IPR017501">
    <property type="entry name" value="Phage_infect_YhgE_C"/>
</dbReference>
<feature type="transmembrane region" description="Helical" evidence="7">
    <location>
        <begin position="467"/>
        <end position="485"/>
    </location>
</feature>
<evidence type="ECO:0000256" key="7">
    <source>
        <dbReference type="SAM" id="Phobius"/>
    </source>
</evidence>
<evidence type="ECO:0000256" key="3">
    <source>
        <dbReference type="ARBA" id="ARBA00022989"/>
    </source>
</evidence>
<name>A0AA42DL31_9FIRM</name>
<feature type="region of interest" description="Disordered" evidence="6">
    <location>
        <begin position="1"/>
        <end position="33"/>
    </location>
</feature>
<dbReference type="Pfam" id="PF12698">
    <property type="entry name" value="ABC2_membrane_3"/>
    <property type="match status" value="1"/>
</dbReference>
<proteinExistence type="predicted"/>
<dbReference type="PANTHER" id="PTHR43077">
    <property type="entry name" value="TRANSPORT PERMEASE YVFS-RELATED"/>
    <property type="match status" value="1"/>
</dbReference>
<dbReference type="EMBL" id="JAQIFT010000016">
    <property type="protein sequence ID" value="MDA3730914.1"/>
    <property type="molecule type" value="Genomic_DNA"/>
</dbReference>
<evidence type="ECO:0000256" key="2">
    <source>
        <dbReference type="ARBA" id="ARBA00022692"/>
    </source>
</evidence>
<dbReference type="GO" id="GO:0140359">
    <property type="term" value="F:ABC-type transporter activity"/>
    <property type="evidence" value="ECO:0007669"/>
    <property type="project" value="InterPro"/>
</dbReference>
<keyword evidence="10" id="KW-1185">Reference proteome</keyword>
<dbReference type="InterPro" id="IPR051328">
    <property type="entry name" value="T7SS_ABC-Transporter"/>
</dbReference>
<comment type="caution">
    <text evidence="9">The sequence shown here is derived from an EMBL/GenBank/DDBJ whole genome shotgun (WGS) entry which is preliminary data.</text>
</comment>
<dbReference type="InterPro" id="IPR013525">
    <property type="entry name" value="ABC2_TM"/>
</dbReference>
<feature type="coiled-coil region" evidence="5">
    <location>
        <begin position="152"/>
        <end position="201"/>
    </location>
</feature>
<comment type="subcellular location">
    <subcellularLocation>
        <location evidence="1">Membrane</location>
        <topology evidence="1">Multi-pass membrane protein</topology>
    </subcellularLocation>
</comment>
<protein>
    <submittedName>
        <fullName evidence="9">YhgE/Pip family protein</fullName>
    </submittedName>
</protein>
<keyword evidence="3 7" id="KW-1133">Transmembrane helix</keyword>
<feature type="non-terminal residue" evidence="9">
    <location>
        <position position="1"/>
    </location>
</feature>
<gene>
    <name evidence="9" type="ORF">PBV87_05290</name>
</gene>
<feature type="domain" description="ABC-2 type transporter transmembrane" evidence="8">
    <location>
        <begin position="281"/>
        <end position="537"/>
    </location>
</feature>
<reference evidence="9" key="1">
    <citation type="journal article" date="2023" name="Int. J. Syst. Evol. Microbiol.">
        <title>&lt;i&gt;Holtiella tumoricola&lt;/i&gt; gen. nov. sp. nov., isolated from a human clinical sample.</title>
        <authorList>
            <person name="Allen-Vercoe E."/>
            <person name="Daigneault M.C."/>
            <person name="Vancuren S.J."/>
            <person name="Cochrane K."/>
            <person name="O'Neal L.L."/>
            <person name="Sankaranarayanan K."/>
            <person name="Lawson P.A."/>
        </authorList>
    </citation>
    <scope>NUCLEOTIDE SEQUENCE</scope>
    <source>
        <strain evidence="9">CC70A</strain>
    </source>
</reference>
<sequence>DSNTGGGSNTGEDSNTVGDSNTDSDNNVSGDLVDGVNESLALVREAKEDISNNEEFLGDTRYALDDMERSLNAINAAPNNPDRVEENLNNLRAESRNLSNTIGNLRVQLNMLTDNITGKLTAAEQLMREVGAGTNGIKNIVVSVSEGAQVKIDKMLVNIDKVQDKVEEISKKMTKASHKESEKIQDKLGTTSKNLAELERRLGELGNVIEDKVVLEEMLQNISQLTYNIQASLEHTIDLLDSDLIAKLKEQINSVSGFVGDVTVLLDNVRNELDYLRDFGTRLQDKSEVFVDDINEVKGHIPNVEDSINKIVDKLKELDEKVDIRELINELTGDNSNKSDFLAAPVILNTHKLYPMANYGASMTPFYTTLCLWVGALLLCALLSTKAKNADFEYTPVQEYFGKYLLFTTLAILQGFIAGLGDIVVLGVEAQHPVLFVCLAMFYSMVFTAIVYTLVSLFGNVGKAIGVILLVLQIAGSGGTFPIQVTPEFFQRIHDLLPFTYGISGMREAVAGVYSPTLVADMIVLAFFFVLSLFMGALLKKKANAFLQRFSKQLGKSGVIEH</sequence>
<feature type="compositionally biased region" description="Polar residues" evidence="6">
    <location>
        <begin position="10"/>
        <end position="29"/>
    </location>
</feature>
<evidence type="ECO:0000256" key="1">
    <source>
        <dbReference type="ARBA" id="ARBA00004141"/>
    </source>
</evidence>
<feature type="transmembrane region" description="Helical" evidence="7">
    <location>
        <begin position="518"/>
        <end position="539"/>
    </location>
</feature>
<keyword evidence="2 7" id="KW-0812">Transmembrane</keyword>
<keyword evidence="4 7" id="KW-0472">Membrane</keyword>
<keyword evidence="5" id="KW-0175">Coiled coil</keyword>
<feature type="transmembrane region" description="Helical" evidence="7">
    <location>
        <begin position="365"/>
        <end position="383"/>
    </location>
</feature>
<dbReference type="AlphaFoldDB" id="A0AA42DL31"/>
<evidence type="ECO:0000313" key="9">
    <source>
        <dbReference type="EMBL" id="MDA3730914.1"/>
    </source>
</evidence>
<feature type="transmembrane region" description="Helical" evidence="7">
    <location>
        <begin position="404"/>
        <end position="428"/>
    </location>
</feature>
<dbReference type="Gene3D" id="1.20.5.1230">
    <property type="entry name" value="Apolipoprotein A-I"/>
    <property type="match status" value="1"/>
</dbReference>
<dbReference type="RefSeq" id="WP_271011404.1">
    <property type="nucleotide sequence ID" value="NZ_JAQIFT010000016.1"/>
</dbReference>
<evidence type="ECO:0000259" key="8">
    <source>
        <dbReference type="Pfam" id="PF12698"/>
    </source>
</evidence>
<accession>A0AA42DL31</accession>
<organism evidence="9 10">
    <name type="scientific">Holtiella tumoricola</name>
    <dbReference type="NCBI Taxonomy" id="3018743"/>
    <lineage>
        <taxon>Bacteria</taxon>
        <taxon>Bacillati</taxon>
        <taxon>Bacillota</taxon>
        <taxon>Clostridia</taxon>
        <taxon>Lachnospirales</taxon>
        <taxon>Cellulosilyticaceae</taxon>
        <taxon>Holtiella</taxon>
    </lineage>
</organism>
<dbReference type="GO" id="GO:0016020">
    <property type="term" value="C:membrane"/>
    <property type="evidence" value="ECO:0007669"/>
    <property type="project" value="UniProtKB-SubCell"/>
</dbReference>
<evidence type="ECO:0000256" key="5">
    <source>
        <dbReference type="SAM" id="Coils"/>
    </source>
</evidence>